<dbReference type="EMBL" id="RCHU02000004">
    <property type="protein sequence ID" value="KAL3596722.1"/>
    <property type="molecule type" value="Genomic_DNA"/>
</dbReference>
<proteinExistence type="predicted"/>
<dbReference type="Proteomes" id="UP000309997">
    <property type="component" value="Unassembled WGS sequence"/>
</dbReference>
<organism evidence="1 2">
    <name type="scientific">Populus alba</name>
    <name type="common">White poplar</name>
    <dbReference type="NCBI Taxonomy" id="43335"/>
    <lineage>
        <taxon>Eukaryota</taxon>
        <taxon>Viridiplantae</taxon>
        <taxon>Streptophyta</taxon>
        <taxon>Embryophyta</taxon>
        <taxon>Tracheophyta</taxon>
        <taxon>Spermatophyta</taxon>
        <taxon>Magnoliopsida</taxon>
        <taxon>eudicotyledons</taxon>
        <taxon>Gunneridae</taxon>
        <taxon>Pentapetalae</taxon>
        <taxon>rosids</taxon>
        <taxon>fabids</taxon>
        <taxon>Malpighiales</taxon>
        <taxon>Salicaceae</taxon>
        <taxon>Saliceae</taxon>
        <taxon>Populus</taxon>
    </lineage>
</organism>
<gene>
    <name evidence="1" type="ORF">D5086_008359</name>
</gene>
<evidence type="ECO:0000313" key="1">
    <source>
        <dbReference type="EMBL" id="KAL3596722.1"/>
    </source>
</evidence>
<keyword evidence="2" id="KW-1185">Reference proteome</keyword>
<comment type="caution">
    <text evidence="1">The sequence shown here is derived from an EMBL/GenBank/DDBJ whole genome shotgun (WGS) entry which is preliminary data.</text>
</comment>
<sequence length="476" mass="54314">MSLTKLKRSSSQENMHPASVKRQKLFKNKLVSYSPSPSPSWELLFLVAQYLDPKSLATASCVSKSWSESFSFEDIWRPICSAHYPSVYNLKLVETQLSCHRLYGIASTAASKLQLQKPIKPHLPLKDLLFVINASTGETSTLFTLSKPCDELQVDSNGIFRFAVDIDLESSLKKEAIREIKVTWNVVLRGWKAVFIMMESYSGKASLVPEAEDLLFSKELPLPGCCSNMVTASSLVAELKLGFCSENCTDEEEGIEDDGKFKRGELSLAIMNTEHWRQSSRNRKTVTIQQHWMCAGVILDLFGGQNIRKLVKDGFIIRKPTKIHSRSRARRMKEAKRKGRHSGYGKRKGTREARLPTKVLWMRRMRVLRRLLRKYRESKKIDKHMYHDMYMKVKGNVFKNKRVLMESIHKSKAEKAREKTLSDQFEAKRAKNKASRERKFARREERLAMGPGAEKPVAAPPAAVSQPAEGTKKSKK</sequence>
<evidence type="ECO:0000313" key="2">
    <source>
        <dbReference type="Proteomes" id="UP000309997"/>
    </source>
</evidence>
<name>A0ACC4CGJ8_POPAL</name>
<reference evidence="1 2" key="1">
    <citation type="journal article" date="2024" name="Plant Biotechnol. J.">
        <title>Genome and CRISPR/Cas9 system of a widespread forest tree (Populus alba) in the world.</title>
        <authorList>
            <person name="Liu Y.J."/>
            <person name="Jiang P.F."/>
            <person name="Han X.M."/>
            <person name="Li X.Y."/>
            <person name="Wang H.M."/>
            <person name="Wang Y.J."/>
            <person name="Wang X.X."/>
            <person name="Zeng Q.Y."/>
        </authorList>
    </citation>
    <scope>NUCLEOTIDE SEQUENCE [LARGE SCALE GENOMIC DNA]</scope>
    <source>
        <strain evidence="2">cv. PAL-ZL1</strain>
    </source>
</reference>
<protein>
    <submittedName>
        <fullName evidence="1">Uncharacterized protein</fullName>
    </submittedName>
</protein>
<accession>A0ACC4CGJ8</accession>